<dbReference type="AlphaFoldDB" id="A0A9K3Q0Q4"/>
<keyword evidence="1" id="KW-0472">Membrane</keyword>
<dbReference type="OrthoDB" id="41124at2759"/>
<accession>A0A9K3Q0Q4</accession>
<keyword evidence="3" id="KW-1185">Reference proteome</keyword>
<proteinExistence type="predicted"/>
<gene>
    <name evidence="2" type="ORF">IV203_029388</name>
</gene>
<sequence length="569" mass="63891">MVASRVRTVSTLGPKSVMNGSSGAINAVRKVSPRSLYLIVVASVVAIWMGLVVVTLEYLPSPSSTSSSTSSASSLLKLRGFNNLQQQSSREMSLQTFTDCPPTPSEAIRKPEFTYSLRNPLSPSPFNILHTVTTRFMIGQPHQPILAHARYLLMETFCWPTMKYQTRQNFFWIVLVDPRLDPQIIQNIQALLTASVPVDNQTAATDVHFPSQNAFLVLTDNTAWAADGVGVPNVTSYGVGLQELAREYRDGNVDILSGNTYHLMNALELLDGSSTDSTRYLKNSAGNQKPILMIETLLDADDGLNNQGIEWIQNLAIEHATRQEEQLAAMGDSPTLNSTWWVLCGTDHIEWHNRDIYKLTNSQYETTGLTAGVTGIRHAPLYCTSAGYTRVGLTLPGNGRKTEDERSGDNHTTILFPLDAYSNHALAVSFPFCNATHMSGCLRREFDGKPYILKSRSITSDSMDHMNPKQSDYRDNSWENKTEHPLMVNDTERTWNILQQDFSINRLKAWDTSVFLRLHAPEIVRENQASHCAPGFPCRLVAQRSFKKMNEHLRMMDKRNERDRMRSTK</sequence>
<name>A0A9K3Q0Q4_9STRA</name>
<organism evidence="2 3">
    <name type="scientific">Nitzschia inconspicua</name>
    <dbReference type="NCBI Taxonomy" id="303405"/>
    <lineage>
        <taxon>Eukaryota</taxon>
        <taxon>Sar</taxon>
        <taxon>Stramenopiles</taxon>
        <taxon>Ochrophyta</taxon>
        <taxon>Bacillariophyta</taxon>
        <taxon>Bacillariophyceae</taxon>
        <taxon>Bacillariophycidae</taxon>
        <taxon>Bacillariales</taxon>
        <taxon>Bacillariaceae</taxon>
        <taxon>Nitzschia</taxon>
    </lineage>
</organism>
<feature type="transmembrane region" description="Helical" evidence="1">
    <location>
        <begin position="36"/>
        <end position="59"/>
    </location>
</feature>
<evidence type="ECO:0000313" key="2">
    <source>
        <dbReference type="EMBL" id="KAG7366718.1"/>
    </source>
</evidence>
<keyword evidence="2" id="KW-0808">Transferase</keyword>
<reference evidence="2" key="2">
    <citation type="submission" date="2021-04" db="EMBL/GenBank/DDBJ databases">
        <authorList>
            <person name="Podell S."/>
        </authorList>
    </citation>
    <scope>NUCLEOTIDE SEQUENCE</scope>
    <source>
        <strain evidence="2">Hildebrandi</strain>
    </source>
</reference>
<comment type="caution">
    <text evidence="2">The sequence shown here is derived from an EMBL/GenBank/DDBJ whole genome shotgun (WGS) entry which is preliminary data.</text>
</comment>
<protein>
    <submittedName>
        <fullName evidence="2">Rhamnosyl transferase</fullName>
    </submittedName>
</protein>
<reference evidence="2" key="1">
    <citation type="journal article" date="2021" name="Sci. Rep.">
        <title>Diploid genomic architecture of Nitzschia inconspicua, an elite biomass production diatom.</title>
        <authorList>
            <person name="Oliver A."/>
            <person name="Podell S."/>
            <person name="Pinowska A."/>
            <person name="Traller J.C."/>
            <person name="Smith S.R."/>
            <person name="McClure R."/>
            <person name="Beliaev A."/>
            <person name="Bohutskyi P."/>
            <person name="Hill E.A."/>
            <person name="Rabines A."/>
            <person name="Zheng H."/>
            <person name="Allen L.Z."/>
            <person name="Kuo A."/>
            <person name="Grigoriev I.V."/>
            <person name="Allen A.E."/>
            <person name="Hazlebeck D."/>
            <person name="Allen E.E."/>
        </authorList>
    </citation>
    <scope>NUCLEOTIDE SEQUENCE</scope>
    <source>
        <strain evidence="2">Hildebrandi</strain>
    </source>
</reference>
<dbReference type="GO" id="GO:0016740">
    <property type="term" value="F:transferase activity"/>
    <property type="evidence" value="ECO:0007669"/>
    <property type="project" value="UniProtKB-KW"/>
</dbReference>
<evidence type="ECO:0000313" key="3">
    <source>
        <dbReference type="Proteomes" id="UP000693970"/>
    </source>
</evidence>
<keyword evidence="1" id="KW-1133">Transmembrane helix</keyword>
<dbReference type="Proteomes" id="UP000693970">
    <property type="component" value="Unassembled WGS sequence"/>
</dbReference>
<keyword evidence="1" id="KW-0812">Transmembrane</keyword>
<dbReference type="EMBL" id="JAGRRH010000007">
    <property type="protein sequence ID" value="KAG7366718.1"/>
    <property type="molecule type" value="Genomic_DNA"/>
</dbReference>
<evidence type="ECO:0000256" key="1">
    <source>
        <dbReference type="SAM" id="Phobius"/>
    </source>
</evidence>